<name>A0A1H7M2N0_RUMAL</name>
<dbReference type="Proteomes" id="UP000186015">
    <property type="component" value="Unassembled WGS sequence"/>
</dbReference>
<accession>A0A1H7M2N0</accession>
<evidence type="ECO:0000313" key="2">
    <source>
        <dbReference type="Proteomes" id="UP000186015"/>
    </source>
</evidence>
<reference evidence="1 2" key="1">
    <citation type="submission" date="2016-10" db="EMBL/GenBank/DDBJ databases">
        <authorList>
            <person name="de Groot N.N."/>
        </authorList>
    </citation>
    <scope>NUCLEOTIDE SEQUENCE [LARGE SCALE GENOMIC DNA]</scope>
    <source>
        <strain evidence="1 2">KH2T6</strain>
    </source>
</reference>
<dbReference type="OrthoDB" id="2087931at2"/>
<dbReference type="EMBL" id="FOAT01000010">
    <property type="protein sequence ID" value="SEL05473.1"/>
    <property type="molecule type" value="Genomic_DNA"/>
</dbReference>
<protein>
    <submittedName>
        <fullName evidence="1">Uncharacterized protein</fullName>
    </submittedName>
</protein>
<gene>
    <name evidence="1" type="ORF">SAMN05216469_110100</name>
</gene>
<organism evidence="1 2">
    <name type="scientific">Ruminococcus albus</name>
    <dbReference type="NCBI Taxonomy" id="1264"/>
    <lineage>
        <taxon>Bacteria</taxon>
        <taxon>Bacillati</taxon>
        <taxon>Bacillota</taxon>
        <taxon>Clostridia</taxon>
        <taxon>Eubacteriales</taxon>
        <taxon>Oscillospiraceae</taxon>
        <taxon>Ruminococcus</taxon>
    </lineage>
</organism>
<dbReference type="AlphaFoldDB" id="A0A1H7M2N0"/>
<sequence length="106" mass="11752">MASHEDFLLAESLHYEVKGCYERAVLVNKLTGTISPICEMYGDPEGAIIDKDERFAVVYGCGAVVCYTADGAVRKISSEWIDSARQISTEEIELVFEDGSREIIKV</sequence>
<dbReference type="RefSeq" id="WP_074834037.1">
    <property type="nucleotide sequence ID" value="NZ_FOAT01000010.1"/>
</dbReference>
<proteinExistence type="predicted"/>
<evidence type="ECO:0000313" key="1">
    <source>
        <dbReference type="EMBL" id="SEL05473.1"/>
    </source>
</evidence>